<keyword evidence="2" id="KW-1185">Reference proteome</keyword>
<dbReference type="AlphaFoldDB" id="A0A0L0CFA2"/>
<reference evidence="1 2" key="1">
    <citation type="journal article" date="2015" name="Nat. Commun.">
        <title>Lucilia cuprina genome unlocks parasitic fly biology to underpin future interventions.</title>
        <authorList>
            <person name="Anstead C.A."/>
            <person name="Korhonen P.K."/>
            <person name="Young N.D."/>
            <person name="Hall R.S."/>
            <person name="Jex A.R."/>
            <person name="Murali S.C."/>
            <person name="Hughes D.S."/>
            <person name="Lee S.F."/>
            <person name="Perry T."/>
            <person name="Stroehlein A.J."/>
            <person name="Ansell B.R."/>
            <person name="Breugelmans B."/>
            <person name="Hofmann A."/>
            <person name="Qu J."/>
            <person name="Dugan S."/>
            <person name="Lee S.L."/>
            <person name="Chao H."/>
            <person name="Dinh H."/>
            <person name="Han Y."/>
            <person name="Doddapaneni H.V."/>
            <person name="Worley K.C."/>
            <person name="Muzny D.M."/>
            <person name="Ioannidis P."/>
            <person name="Waterhouse R.M."/>
            <person name="Zdobnov E.M."/>
            <person name="James P.J."/>
            <person name="Bagnall N.H."/>
            <person name="Kotze A.C."/>
            <person name="Gibbs R.A."/>
            <person name="Richards S."/>
            <person name="Batterham P."/>
            <person name="Gasser R.B."/>
        </authorList>
    </citation>
    <scope>NUCLEOTIDE SEQUENCE [LARGE SCALE GENOMIC DNA]</scope>
    <source>
        <strain evidence="1 2">LS</strain>
        <tissue evidence="1">Full body</tissue>
    </source>
</reference>
<organism evidence="1 2">
    <name type="scientific">Lucilia cuprina</name>
    <name type="common">Green bottle fly</name>
    <name type="synonym">Australian sheep blowfly</name>
    <dbReference type="NCBI Taxonomy" id="7375"/>
    <lineage>
        <taxon>Eukaryota</taxon>
        <taxon>Metazoa</taxon>
        <taxon>Ecdysozoa</taxon>
        <taxon>Arthropoda</taxon>
        <taxon>Hexapoda</taxon>
        <taxon>Insecta</taxon>
        <taxon>Pterygota</taxon>
        <taxon>Neoptera</taxon>
        <taxon>Endopterygota</taxon>
        <taxon>Diptera</taxon>
        <taxon>Brachycera</taxon>
        <taxon>Muscomorpha</taxon>
        <taxon>Oestroidea</taxon>
        <taxon>Calliphoridae</taxon>
        <taxon>Luciliinae</taxon>
        <taxon>Lucilia</taxon>
    </lineage>
</organism>
<accession>A0A0L0CFA2</accession>
<sequence length="96" mass="11181">MFNPIQYGMKYFLFGANVEKRIFLLTSSNGSNKNSSVPTTCWKFCNAYLWDLRNSFLHLPAKLLMPKQFDGYKEETPNKLLMQIMRLTIEHGIEIG</sequence>
<dbReference type="EMBL" id="JRES01000487">
    <property type="protein sequence ID" value="KNC30872.1"/>
    <property type="molecule type" value="Genomic_DNA"/>
</dbReference>
<evidence type="ECO:0000313" key="2">
    <source>
        <dbReference type="Proteomes" id="UP000037069"/>
    </source>
</evidence>
<gene>
    <name evidence="1" type="ORF">FF38_01585</name>
</gene>
<dbReference type="Proteomes" id="UP000037069">
    <property type="component" value="Unassembled WGS sequence"/>
</dbReference>
<name>A0A0L0CFA2_LUCCU</name>
<protein>
    <submittedName>
        <fullName evidence="1">Uncharacterized protein</fullName>
    </submittedName>
</protein>
<comment type="caution">
    <text evidence="1">The sequence shown here is derived from an EMBL/GenBank/DDBJ whole genome shotgun (WGS) entry which is preliminary data.</text>
</comment>
<proteinExistence type="predicted"/>
<evidence type="ECO:0000313" key="1">
    <source>
        <dbReference type="EMBL" id="KNC30872.1"/>
    </source>
</evidence>